<dbReference type="EMBL" id="SNRW01024583">
    <property type="protein sequence ID" value="KAA6362157.1"/>
    <property type="molecule type" value="Genomic_DNA"/>
</dbReference>
<protein>
    <submittedName>
        <fullName evidence="2">Uncharacterized protein</fullName>
    </submittedName>
</protein>
<dbReference type="Proteomes" id="UP000324800">
    <property type="component" value="Unassembled WGS sequence"/>
</dbReference>
<proteinExistence type="predicted"/>
<name>A0A5J4TV46_9EUKA</name>
<accession>A0A5J4TV46</accession>
<feature type="region of interest" description="Disordered" evidence="1">
    <location>
        <begin position="193"/>
        <end position="235"/>
    </location>
</feature>
<organism evidence="2 3">
    <name type="scientific">Streblomastix strix</name>
    <dbReference type="NCBI Taxonomy" id="222440"/>
    <lineage>
        <taxon>Eukaryota</taxon>
        <taxon>Metamonada</taxon>
        <taxon>Preaxostyla</taxon>
        <taxon>Oxymonadida</taxon>
        <taxon>Streblomastigidae</taxon>
        <taxon>Streblomastix</taxon>
    </lineage>
</organism>
<reference evidence="2 3" key="1">
    <citation type="submission" date="2019-03" db="EMBL/GenBank/DDBJ databases">
        <title>Single cell metagenomics reveals metabolic interactions within the superorganism composed of flagellate Streblomastix strix and complex community of Bacteroidetes bacteria on its surface.</title>
        <authorList>
            <person name="Treitli S.C."/>
            <person name="Kolisko M."/>
            <person name="Husnik F."/>
            <person name="Keeling P."/>
            <person name="Hampl V."/>
        </authorList>
    </citation>
    <scope>NUCLEOTIDE SEQUENCE [LARGE SCALE GENOMIC DNA]</scope>
    <source>
        <strain evidence="2">ST1C</strain>
    </source>
</reference>
<comment type="caution">
    <text evidence="2">The sequence shown here is derived from an EMBL/GenBank/DDBJ whole genome shotgun (WGS) entry which is preliminary data.</text>
</comment>
<feature type="compositionally biased region" description="Polar residues" evidence="1">
    <location>
        <begin position="217"/>
        <end position="227"/>
    </location>
</feature>
<gene>
    <name evidence="2" type="ORF">EZS28_042315</name>
</gene>
<feature type="non-terminal residue" evidence="2">
    <location>
        <position position="1"/>
    </location>
</feature>
<evidence type="ECO:0000313" key="3">
    <source>
        <dbReference type="Proteomes" id="UP000324800"/>
    </source>
</evidence>
<evidence type="ECO:0000256" key="1">
    <source>
        <dbReference type="SAM" id="MobiDB-lite"/>
    </source>
</evidence>
<evidence type="ECO:0000313" key="2">
    <source>
        <dbReference type="EMBL" id="KAA6362157.1"/>
    </source>
</evidence>
<sequence length="235" mass="26734">AIGCGAGIGCRDGSIVIKDYTLQSNIHSPKGRWEMEKSARLQVTQLGIITGALHDGEREHSNGISLVIKLCYIAEHRESLSSHESDQRTAEIFRIPIQRQSFHVRWTPICVELKPNGFLQDHEASYSCNPRKVKDQGNLINKRRSVDEVEQEAIEAGYYPNNQISGRSRQENAEIKMLDNTSQGLRIFRMGVRYNENGNPDHGEEEKTSKIRDPKMDQTNQQLSNCQDQKHFISD</sequence>
<feature type="compositionally biased region" description="Basic and acidic residues" evidence="1">
    <location>
        <begin position="199"/>
        <end position="216"/>
    </location>
</feature>
<dbReference type="AlphaFoldDB" id="A0A5J4TV46"/>